<evidence type="ECO:0000259" key="6">
    <source>
        <dbReference type="PROSITE" id="PS51349"/>
    </source>
</evidence>
<proteinExistence type="inferred from homology"/>
<dbReference type="CDD" id="cd02809">
    <property type="entry name" value="alpha_hydroxyacid_oxid_FMN"/>
    <property type="match status" value="1"/>
</dbReference>
<keyword evidence="3" id="KW-0288">FMN</keyword>
<dbReference type="InterPro" id="IPR013785">
    <property type="entry name" value="Aldolase_TIM"/>
</dbReference>
<dbReference type="Gene3D" id="3.20.20.70">
    <property type="entry name" value="Aldolase class I"/>
    <property type="match status" value="1"/>
</dbReference>
<dbReference type="PIRSF" id="PIRSF000138">
    <property type="entry name" value="Al-hdrx_acd_dh"/>
    <property type="match status" value="1"/>
</dbReference>
<evidence type="ECO:0000256" key="3">
    <source>
        <dbReference type="ARBA" id="ARBA00022643"/>
    </source>
</evidence>
<sequence length="403" mass="44838">MRHRQRETHVERASYAGTDYRKALNIEDLARIARRRLPHFVHEYLEGGADDERTLDRNRRVFDDYRFEPKTLTRVGPRDLSTTLLGRQHALPLVIGPTGYNGMMTKNGDLKLAAAASAANIPFVLSNVATTSLEEIADVEDLRAWMQIYFYRDRDYVRKLVERCRTARYETLVVTTDSAIYGNREWDLRNFRKPMQPTLRNLLHLLTRPRWIADVLIPDGMPTFKNLGDLLPPGKQSVQGASAIIGQQLDPSLNWDDIAWLRDHWQGKLIVKGILAPAEAEQAATLGVDGVVLSNHGGRQLDSACSPLEVLPDARKAVGERCQLFIDSGFRRGTDIVKALALGADAVWLGRATLYGLAAGGQAGVAHALDLLRGEVDRTIGLLGLSQASELGPEVLGPDRRHT</sequence>
<evidence type="ECO:0000313" key="8">
    <source>
        <dbReference type="Proteomes" id="UP000321121"/>
    </source>
</evidence>
<evidence type="ECO:0000256" key="2">
    <source>
        <dbReference type="ARBA" id="ARBA00022630"/>
    </source>
</evidence>
<protein>
    <submittedName>
        <fullName evidence="7">FMN-dependent dehydrogenase</fullName>
    </submittedName>
</protein>
<comment type="similarity">
    <text evidence="5">Belongs to the FMN-dependent alpha-hydroxy acid dehydrogenase family.</text>
</comment>
<evidence type="ECO:0000256" key="1">
    <source>
        <dbReference type="ARBA" id="ARBA00001917"/>
    </source>
</evidence>
<feature type="domain" description="FMN hydroxy acid dehydrogenase" evidence="6">
    <location>
        <begin position="18"/>
        <end position="401"/>
    </location>
</feature>
<dbReference type="PANTHER" id="PTHR10578">
    <property type="entry name" value="S -2-HYDROXY-ACID OXIDASE-RELATED"/>
    <property type="match status" value="1"/>
</dbReference>
<dbReference type="PANTHER" id="PTHR10578:SF107">
    <property type="entry name" value="2-HYDROXYACID OXIDASE 1"/>
    <property type="match status" value="1"/>
</dbReference>
<dbReference type="InterPro" id="IPR008259">
    <property type="entry name" value="FMN_hydac_DH_AS"/>
</dbReference>
<dbReference type="PROSITE" id="PS00557">
    <property type="entry name" value="FMN_HYDROXY_ACID_DH_1"/>
    <property type="match status" value="1"/>
</dbReference>
<accession>A0ABQ0U8Y4</accession>
<dbReference type="RefSeq" id="WP_379825891.1">
    <property type="nucleotide sequence ID" value="NZ_JBHUNQ010000002.1"/>
</dbReference>
<reference evidence="7 8" key="1">
    <citation type="submission" date="2019-07" db="EMBL/GenBank/DDBJ databases">
        <title>Whole genome shotgun sequence of Halomonas halophila NBRC 102604.</title>
        <authorList>
            <person name="Hosoyama A."/>
            <person name="Uohara A."/>
            <person name="Ohji S."/>
            <person name="Ichikawa N."/>
        </authorList>
    </citation>
    <scope>NUCLEOTIDE SEQUENCE [LARGE SCALE GENOMIC DNA]</scope>
    <source>
        <strain evidence="7 8">NBRC 102604</strain>
    </source>
</reference>
<gene>
    <name evidence="7" type="primary">lldD</name>
    <name evidence="7" type="ORF">HHA04nite_27320</name>
</gene>
<dbReference type="InterPro" id="IPR037396">
    <property type="entry name" value="FMN_HAD"/>
</dbReference>
<comment type="cofactor">
    <cofactor evidence="1">
        <name>FMN</name>
        <dbReference type="ChEBI" id="CHEBI:58210"/>
    </cofactor>
</comment>
<evidence type="ECO:0000313" key="7">
    <source>
        <dbReference type="EMBL" id="GEK74188.1"/>
    </source>
</evidence>
<evidence type="ECO:0000256" key="5">
    <source>
        <dbReference type="ARBA" id="ARBA00024042"/>
    </source>
</evidence>
<dbReference type="Proteomes" id="UP000321121">
    <property type="component" value="Unassembled WGS sequence"/>
</dbReference>
<dbReference type="PROSITE" id="PS51349">
    <property type="entry name" value="FMN_HYDROXY_ACID_DH_2"/>
    <property type="match status" value="1"/>
</dbReference>
<keyword evidence="8" id="KW-1185">Reference proteome</keyword>
<dbReference type="SUPFAM" id="SSF51395">
    <property type="entry name" value="FMN-linked oxidoreductases"/>
    <property type="match status" value="1"/>
</dbReference>
<keyword evidence="4" id="KW-0560">Oxidoreductase</keyword>
<dbReference type="EMBL" id="BJUS01000038">
    <property type="protein sequence ID" value="GEK74188.1"/>
    <property type="molecule type" value="Genomic_DNA"/>
</dbReference>
<comment type="caution">
    <text evidence="7">The sequence shown here is derived from an EMBL/GenBank/DDBJ whole genome shotgun (WGS) entry which is preliminary data.</text>
</comment>
<keyword evidence="2" id="KW-0285">Flavoprotein</keyword>
<dbReference type="InterPro" id="IPR012133">
    <property type="entry name" value="Alpha-hydoxy_acid_DH_FMN"/>
</dbReference>
<dbReference type="Pfam" id="PF01070">
    <property type="entry name" value="FMN_dh"/>
    <property type="match status" value="1"/>
</dbReference>
<organism evidence="7 8">
    <name type="scientific">Halomonas halophila</name>
    <dbReference type="NCBI Taxonomy" id="29573"/>
    <lineage>
        <taxon>Bacteria</taxon>
        <taxon>Pseudomonadati</taxon>
        <taxon>Pseudomonadota</taxon>
        <taxon>Gammaproteobacteria</taxon>
        <taxon>Oceanospirillales</taxon>
        <taxon>Halomonadaceae</taxon>
        <taxon>Halomonas</taxon>
    </lineage>
</organism>
<dbReference type="InterPro" id="IPR000262">
    <property type="entry name" value="FMN-dep_DH"/>
</dbReference>
<evidence type="ECO:0000256" key="4">
    <source>
        <dbReference type="ARBA" id="ARBA00023002"/>
    </source>
</evidence>
<name>A0ABQ0U8Y4_9GAMM</name>